<proteinExistence type="inferred from homology"/>
<reference evidence="6 7" key="1">
    <citation type="submission" date="2017-06" db="EMBL/GenBank/DDBJ databases">
        <title>Celeribacter sp. TSPH2 complete genome sequence.</title>
        <authorList>
            <person name="Woo J.-H."/>
            <person name="Kim H.-S."/>
        </authorList>
    </citation>
    <scope>NUCLEOTIDE SEQUENCE [LARGE SCALE GENOMIC DNA]</scope>
    <source>
        <strain evidence="6 7">TSPH2</strain>
    </source>
</reference>
<evidence type="ECO:0000313" key="6">
    <source>
        <dbReference type="EMBL" id="ATG47076.1"/>
    </source>
</evidence>
<dbReference type="InterPro" id="IPR005119">
    <property type="entry name" value="LysR_subst-bd"/>
</dbReference>
<dbReference type="KEGG" id="ceh:CEW89_05505"/>
<dbReference type="GO" id="GO:0003700">
    <property type="term" value="F:DNA-binding transcription factor activity"/>
    <property type="evidence" value="ECO:0007669"/>
    <property type="project" value="InterPro"/>
</dbReference>
<organism evidence="6 7">
    <name type="scientific">Celeribacter ethanolicus</name>
    <dbReference type="NCBI Taxonomy" id="1758178"/>
    <lineage>
        <taxon>Bacteria</taxon>
        <taxon>Pseudomonadati</taxon>
        <taxon>Pseudomonadota</taxon>
        <taxon>Alphaproteobacteria</taxon>
        <taxon>Rhodobacterales</taxon>
        <taxon>Roseobacteraceae</taxon>
        <taxon>Celeribacter</taxon>
    </lineage>
</organism>
<dbReference type="SUPFAM" id="SSF46785">
    <property type="entry name" value="Winged helix' DNA-binding domain"/>
    <property type="match status" value="1"/>
</dbReference>
<keyword evidence="2" id="KW-0805">Transcription regulation</keyword>
<name>A0A291GAP3_9RHOB</name>
<dbReference type="InterPro" id="IPR036390">
    <property type="entry name" value="WH_DNA-bd_sf"/>
</dbReference>
<dbReference type="PANTHER" id="PTHR30419:SF8">
    <property type="entry name" value="NITROGEN ASSIMILATION TRANSCRIPTIONAL ACTIVATOR-RELATED"/>
    <property type="match status" value="1"/>
</dbReference>
<keyword evidence="4" id="KW-0804">Transcription</keyword>
<keyword evidence="3" id="KW-0238">DNA-binding</keyword>
<dbReference type="Pfam" id="PF03466">
    <property type="entry name" value="LysR_substrate"/>
    <property type="match status" value="1"/>
</dbReference>
<comment type="similarity">
    <text evidence="1">Belongs to the LysR transcriptional regulatory family.</text>
</comment>
<evidence type="ECO:0000256" key="1">
    <source>
        <dbReference type="ARBA" id="ARBA00009437"/>
    </source>
</evidence>
<dbReference type="Gene3D" id="3.40.190.290">
    <property type="match status" value="1"/>
</dbReference>
<accession>A0A291GAP3</accession>
<dbReference type="Proteomes" id="UP000217935">
    <property type="component" value="Chromosome"/>
</dbReference>
<dbReference type="Gene3D" id="1.10.10.10">
    <property type="entry name" value="Winged helix-like DNA-binding domain superfamily/Winged helix DNA-binding domain"/>
    <property type="match status" value="1"/>
</dbReference>
<dbReference type="EMBL" id="CP022196">
    <property type="protein sequence ID" value="ATG47076.1"/>
    <property type="molecule type" value="Genomic_DNA"/>
</dbReference>
<evidence type="ECO:0000256" key="4">
    <source>
        <dbReference type="ARBA" id="ARBA00023163"/>
    </source>
</evidence>
<dbReference type="PANTHER" id="PTHR30419">
    <property type="entry name" value="HTH-TYPE TRANSCRIPTIONAL REGULATOR YBHD"/>
    <property type="match status" value="1"/>
</dbReference>
<dbReference type="GO" id="GO:0005829">
    <property type="term" value="C:cytosol"/>
    <property type="evidence" value="ECO:0007669"/>
    <property type="project" value="TreeGrafter"/>
</dbReference>
<dbReference type="SUPFAM" id="SSF53850">
    <property type="entry name" value="Periplasmic binding protein-like II"/>
    <property type="match status" value="1"/>
</dbReference>
<protein>
    <submittedName>
        <fullName evidence="6">LysR family transcriptional regulator</fullName>
    </submittedName>
</protein>
<dbReference type="STRING" id="1758178.GCA_001550095_00478"/>
<dbReference type="OrthoDB" id="9803030at2"/>
<dbReference type="InterPro" id="IPR000847">
    <property type="entry name" value="LysR_HTH_N"/>
</dbReference>
<sequence>MKIDSEHLEILAMIVEKGGLTEGAEAMGKSQPSVSRTISNFEKRLGMPLFEPGRRPLTPTEFGRSLAEIGGRIHNLNREASVLAENFRKGHAGHLRIGGTPLFMDGVITTMLAEFQDRIGGAQFEQTYGYFESLVTKLRNKTLDLAILPMQVRHVPLDLDFQPLLEGRNVIACRKGHPLTRRGPITLSEIDAYSWVAPPADSPLFRDLKRAIISIGSENFQFTFSGGTLASISSFLARSNCLTVLPYSVVYLMQGQGNIVSLPIKVEHPDRALGVLTRKGENLAPVGKALVKFLASECDHLERRMERENQLSRRRP</sequence>
<keyword evidence="7" id="KW-1185">Reference proteome</keyword>
<evidence type="ECO:0000313" key="7">
    <source>
        <dbReference type="Proteomes" id="UP000217935"/>
    </source>
</evidence>
<gene>
    <name evidence="6" type="ORF">CEW89_05505</name>
</gene>
<feature type="domain" description="HTH lysR-type" evidence="5">
    <location>
        <begin position="3"/>
        <end position="60"/>
    </location>
</feature>
<dbReference type="PROSITE" id="PS50931">
    <property type="entry name" value="HTH_LYSR"/>
    <property type="match status" value="1"/>
</dbReference>
<dbReference type="GO" id="GO:0003677">
    <property type="term" value="F:DNA binding"/>
    <property type="evidence" value="ECO:0007669"/>
    <property type="project" value="UniProtKB-KW"/>
</dbReference>
<evidence type="ECO:0000259" key="5">
    <source>
        <dbReference type="PROSITE" id="PS50931"/>
    </source>
</evidence>
<dbReference type="Pfam" id="PF00126">
    <property type="entry name" value="HTH_1"/>
    <property type="match status" value="1"/>
</dbReference>
<dbReference type="RefSeq" id="WP_096805202.1">
    <property type="nucleotide sequence ID" value="NZ_CP022196.1"/>
</dbReference>
<evidence type="ECO:0000256" key="3">
    <source>
        <dbReference type="ARBA" id="ARBA00023125"/>
    </source>
</evidence>
<dbReference type="AlphaFoldDB" id="A0A291GAP3"/>
<dbReference type="InterPro" id="IPR036388">
    <property type="entry name" value="WH-like_DNA-bd_sf"/>
</dbReference>
<evidence type="ECO:0000256" key="2">
    <source>
        <dbReference type="ARBA" id="ARBA00023015"/>
    </source>
</evidence>
<dbReference type="InterPro" id="IPR050950">
    <property type="entry name" value="HTH-type_LysR_regulators"/>
</dbReference>